<evidence type="ECO:0000313" key="6">
    <source>
        <dbReference type="EMBL" id="KGJ97353.1"/>
    </source>
</evidence>
<dbReference type="Gene3D" id="2.40.10.220">
    <property type="entry name" value="predicted glycosyltransferase like domains"/>
    <property type="match status" value="1"/>
</dbReference>
<name>A0A099L630_COLPS</name>
<dbReference type="InterPro" id="IPR009875">
    <property type="entry name" value="PilZ_domain"/>
</dbReference>
<dbReference type="GO" id="GO:0035438">
    <property type="term" value="F:cyclic-di-GMP binding"/>
    <property type="evidence" value="ECO:0007669"/>
    <property type="project" value="InterPro"/>
</dbReference>
<organism evidence="6 7">
    <name type="scientific">Colwellia psychrerythraea</name>
    <name type="common">Vibrio psychroerythus</name>
    <dbReference type="NCBI Taxonomy" id="28229"/>
    <lineage>
        <taxon>Bacteria</taxon>
        <taxon>Pseudomonadati</taxon>
        <taxon>Pseudomonadota</taxon>
        <taxon>Gammaproteobacteria</taxon>
        <taxon>Alteromonadales</taxon>
        <taxon>Colwelliaceae</taxon>
        <taxon>Colwellia</taxon>
    </lineage>
</organism>
<reference evidence="6 7" key="1">
    <citation type="submission" date="2014-08" db="EMBL/GenBank/DDBJ databases">
        <title>Genomic and Phenotypic Diversity of Colwellia psychrerythraea strains from Disparate Marine Basins.</title>
        <authorList>
            <person name="Techtmann S.M."/>
            <person name="Stelling S.C."/>
            <person name="Utturkar S.M."/>
            <person name="Alshibli N."/>
            <person name="Harris A."/>
            <person name="Brown S.D."/>
            <person name="Hazen T.C."/>
        </authorList>
    </citation>
    <scope>NUCLEOTIDE SEQUENCE [LARGE SCALE GENOMIC DNA]</scope>
    <source>
        <strain evidence="6 7">GAB14E</strain>
    </source>
</reference>
<evidence type="ECO:0000256" key="3">
    <source>
        <dbReference type="ARBA" id="ARBA00023143"/>
    </source>
</evidence>
<dbReference type="InterPro" id="IPR012349">
    <property type="entry name" value="Split_barrel_FMN-bd"/>
</dbReference>
<dbReference type="Gene3D" id="2.30.110.10">
    <property type="entry name" value="Electron Transport, Fmn-binding Protein, Chain A"/>
    <property type="match status" value="1"/>
</dbReference>
<dbReference type="OrthoDB" id="5761885at2"/>
<dbReference type="Pfam" id="PF07238">
    <property type="entry name" value="PilZ"/>
    <property type="match status" value="1"/>
</dbReference>
<dbReference type="RefSeq" id="WP_033080260.1">
    <property type="nucleotide sequence ID" value="NZ_JQEC01000002.1"/>
</dbReference>
<evidence type="ECO:0000259" key="5">
    <source>
        <dbReference type="Pfam" id="PF12945"/>
    </source>
</evidence>
<dbReference type="InterPro" id="IPR009926">
    <property type="entry name" value="T3SS_YcgR_PilZN"/>
</dbReference>
<evidence type="ECO:0000259" key="4">
    <source>
        <dbReference type="Pfam" id="PF07238"/>
    </source>
</evidence>
<feature type="domain" description="PilZ" evidence="4">
    <location>
        <begin position="112"/>
        <end position="206"/>
    </location>
</feature>
<evidence type="ECO:0000256" key="1">
    <source>
        <dbReference type="ARBA" id="ARBA00022636"/>
    </source>
</evidence>
<keyword evidence="1" id="KW-0973">c-di-GMP</keyword>
<dbReference type="PATRIC" id="fig|28229.3.peg.94"/>
<keyword evidence="3" id="KW-0975">Bacterial flagellum</keyword>
<dbReference type="Pfam" id="PF12945">
    <property type="entry name" value="PilZNR"/>
    <property type="match status" value="1"/>
</dbReference>
<evidence type="ECO:0000313" key="7">
    <source>
        <dbReference type="Proteomes" id="UP000029868"/>
    </source>
</evidence>
<comment type="caution">
    <text evidence="6">The sequence shown here is derived from an EMBL/GenBank/DDBJ whole genome shotgun (WGS) entry which is preliminary data.</text>
</comment>
<protein>
    <submittedName>
        <fullName evidence="6">Type IV pilus assembly PilZ</fullName>
    </submittedName>
</protein>
<evidence type="ECO:0000256" key="2">
    <source>
        <dbReference type="ARBA" id="ARBA00022741"/>
    </source>
</evidence>
<proteinExistence type="predicted"/>
<dbReference type="AlphaFoldDB" id="A0A099L630"/>
<gene>
    <name evidence="6" type="ORF">GAB14E_0942</name>
</gene>
<feature type="domain" description="Type III secretion system flagellar brake protein YcgR PilZN" evidence="5">
    <location>
        <begin position="16"/>
        <end position="105"/>
    </location>
</feature>
<accession>A0A099L630</accession>
<dbReference type="Proteomes" id="UP000029868">
    <property type="component" value="Unassembled WGS sequence"/>
</dbReference>
<keyword evidence="2" id="KW-0547">Nucleotide-binding</keyword>
<dbReference type="EMBL" id="JQEC01000002">
    <property type="protein sequence ID" value="KGJ97353.1"/>
    <property type="molecule type" value="Genomic_DNA"/>
</dbReference>
<sequence length="225" mass="25369">MSDLAVLENIQLFELQPGKSLDLQINHPISLRLKLPLIGYELGKYIILKYPKGASTSEYNDVLIEGNVLIVRYLMEGNKGECFAFRSSIKSITQYPEKMLFIEYPKKIENRQLRLQQRTSIHLPAVIMLEDSKDNKTTKINGIIGDISAKGCGFTFKTKSVNAKVNKRDIYVCLQSPLDGEVKISARVCNSRNDQGVVSVGIQFIDEKKLVPQLLSQLFIDNSQS</sequence>
<dbReference type="SUPFAM" id="SSF141371">
    <property type="entry name" value="PilZ domain-like"/>
    <property type="match status" value="2"/>
</dbReference>